<dbReference type="Gene3D" id="3.40.850.10">
    <property type="entry name" value="Kinesin motor domain"/>
    <property type="match status" value="1"/>
</dbReference>
<evidence type="ECO:0000256" key="6">
    <source>
        <dbReference type="ARBA" id="ARBA00022840"/>
    </source>
</evidence>
<dbReference type="Pfam" id="PF16183">
    <property type="entry name" value="Kinesin_assoc"/>
    <property type="match status" value="1"/>
</dbReference>
<name>A0A1E3JF53_9TREE</name>
<dbReference type="Pfam" id="PF00498">
    <property type="entry name" value="FHA"/>
    <property type="match status" value="1"/>
</dbReference>
<dbReference type="OrthoDB" id="3176171at2759"/>
<dbReference type="InterPro" id="IPR001849">
    <property type="entry name" value="PH_domain"/>
</dbReference>
<dbReference type="PROSITE" id="PS50067">
    <property type="entry name" value="KINESIN_MOTOR_2"/>
    <property type="match status" value="1"/>
</dbReference>
<evidence type="ECO:0000256" key="5">
    <source>
        <dbReference type="ARBA" id="ARBA00022741"/>
    </source>
</evidence>
<dbReference type="PRINTS" id="PR00380">
    <property type="entry name" value="KINESINHEAVY"/>
</dbReference>
<feature type="region of interest" description="Disordered" evidence="11">
    <location>
        <begin position="714"/>
        <end position="734"/>
    </location>
</feature>
<feature type="region of interest" description="Disordered" evidence="11">
    <location>
        <begin position="589"/>
        <end position="616"/>
    </location>
</feature>
<dbReference type="InterPro" id="IPR049780">
    <property type="entry name" value="PH_KIFIA_KIFIB"/>
</dbReference>
<dbReference type="GO" id="GO:0008017">
    <property type="term" value="F:microtubule binding"/>
    <property type="evidence" value="ECO:0007669"/>
    <property type="project" value="InterPro"/>
</dbReference>
<dbReference type="EMBL" id="AWGH01000008">
    <property type="protein sequence ID" value="ODN99462.1"/>
    <property type="molecule type" value="Genomic_DNA"/>
</dbReference>
<dbReference type="InterPro" id="IPR011993">
    <property type="entry name" value="PH-like_dom_sf"/>
</dbReference>
<feature type="region of interest" description="Disordered" evidence="11">
    <location>
        <begin position="656"/>
        <end position="695"/>
    </location>
</feature>
<keyword evidence="4" id="KW-0493">Microtubule</keyword>
<dbReference type="SUPFAM" id="SSF50729">
    <property type="entry name" value="PH domain-like"/>
    <property type="match status" value="1"/>
</dbReference>
<dbReference type="InterPro" id="IPR036961">
    <property type="entry name" value="Kinesin_motor_dom_sf"/>
</dbReference>
<keyword evidence="2" id="KW-0813">Transport</keyword>
<dbReference type="GO" id="GO:0047496">
    <property type="term" value="P:vesicle transport along microtubule"/>
    <property type="evidence" value="ECO:0007669"/>
    <property type="project" value="UniProtKB-ARBA"/>
</dbReference>
<comment type="caution">
    <text evidence="14">The sequence shown here is derived from an EMBL/GenBank/DDBJ whole genome shotgun (WGS) entry which is preliminary data.</text>
</comment>
<dbReference type="InterPro" id="IPR000253">
    <property type="entry name" value="FHA_dom"/>
</dbReference>
<dbReference type="CDD" id="cd22705">
    <property type="entry name" value="FHA_KIF1"/>
    <property type="match status" value="1"/>
</dbReference>
<dbReference type="SMART" id="SM00233">
    <property type="entry name" value="PH"/>
    <property type="match status" value="1"/>
</dbReference>
<dbReference type="SUPFAM" id="SSF49879">
    <property type="entry name" value="SMAD/FHA domain"/>
    <property type="match status" value="1"/>
</dbReference>
<comment type="subcellular location">
    <subcellularLocation>
        <location evidence="1">Cytoplasm</location>
        <location evidence="1">Cytoskeleton</location>
    </subcellularLocation>
</comment>
<evidence type="ECO:0000259" key="12">
    <source>
        <dbReference type="PROSITE" id="PS50003"/>
    </source>
</evidence>
<keyword evidence="5 10" id="KW-0547">Nucleotide-binding</keyword>
<evidence type="ECO:0000256" key="11">
    <source>
        <dbReference type="SAM" id="MobiDB-lite"/>
    </source>
</evidence>
<dbReference type="Pfam" id="PF00225">
    <property type="entry name" value="Kinesin"/>
    <property type="match status" value="1"/>
</dbReference>
<keyword evidence="3" id="KW-0963">Cytoplasm</keyword>
<accession>A0A1E3JF53</accession>
<proteinExistence type="inferred from homology"/>
<dbReference type="InterPro" id="IPR001752">
    <property type="entry name" value="Kinesin_motor_dom"/>
</dbReference>
<dbReference type="GeneID" id="30192519"/>
<dbReference type="Pfam" id="PF12473">
    <property type="entry name" value="DUF3694"/>
    <property type="match status" value="1"/>
</dbReference>
<evidence type="ECO:0000256" key="8">
    <source>
        <dbReference type="ARBA" id="ARBA00023175"/>
    </source>
</evidence>
<keyword evidence="15" id="KW-1185">Reference proteome</keyword>
<dbReference type="Pfam" id="PF00169">
    <property type="entry name" value="PH"/>
    <property type="match status" value="1"/>
</dbReference>
<organism evidence="14 15">
    <name type="scientific">Cryptococcus wingfieldii CBS 7118</name>
    <dbReference type="NCBI Taxonomy" id="1295528"/>
    <lineage>
        <taxon>Eukaryota</taxon>
        <taxon>Fungi</taxon>
        <taxon>Dikarya</taxon>
        <taxon>Basidiomycota</taxon>
        <taxon>Agaricomycotina</taxon>
        <taxon>Tremellomycetes</taxon>
        <taxon>Tremellales</taxon>
        <taxon>Cryptococcaceae</taxon>
        <taxon>Cryptococcus</taxon>
    </lineage>
</organism>
<dbReference type="InterPro" id="IPR032405">
    <property type="entry name" value="Kinesin_assoc"/>
</dbReference>
<keyword evidence="7" id="KW-0175">Coiled coil</keyword>
<dbReference type="PROSITE" id="PS00411">
    <property type="entry name" value="KINESIN_MOTOR_1"/>
    <property type="match status" value="1"/>
</dbReference>
<evidence type="ECO:0000313" key="15">
    <source>
        <dbReference type="Proteomes" id="UP000094819"/>
    </source>
</evidence>
<dbReference type="Gene3D" id="6.10.250.2520">
    <property type="match status" value="1"/>
</dbReference>
<evidence type="ECO:0000256" key="9">
    <source>
        <dbReference type="ARBA" id="ARBA00023212"/>
    </source>
</evidence>
<evidence type="ECO:0000256" key="7">
    <source>
        <dbReference type="ARBA" id="ARBA00023054"/>
    </source>
</evidence>
<evidence type="ECO:0000256" key="3">
    <source>
        <dbReference type="ARBA" id="ARBA00022490"/>
    </source>
</evidence>
<evidence type="ECO:0000256" key="1">
    <source>
        <dbReference type="ARBA" id="ARBA00004245"/>
    </source>
</evidence>
<gene>
    <name evidence="14" type="ORF">L198_03306</name>
</gene>
<dbReference type="SUPFAM" id="SSF52540">
    <property type="entry name" value="P-loop containing nucleoside triphosphate hydrolases"/>
    <property type="match status" value="1"/>
</dbReference>
<dbReference type="PROSITE" id="PS50003">
    <property type="entry name" value="PH_DOMAIN"/>
    <property type="match status" value="1"/>
</dbReference>
<dbReference type="Gene3D" id="2.60.200.20">
    <property type="match status" value="1"/>
</dbReference>
<evidence type="ECO:0000256" key="2">
    <source>
        <dbReference type="ARBA" id="ARBA00022448"/>
    </source>
</evidence>
<dbReference type="Gene3D" id="2.30.29.30">
    <property type="entry name" value="Pleckstrin-homology domain (PH domain)/Phosphotyrosine-binding domain (PTB)"/>
    <property type="match status" value="1"/>
</dbReference>
<dbReference type="InterPro" id="IPR027417">
    <property type="entry name" value="P-loop_NTPase"/>
</dbReference>
<dbReference type="CDD" id="cd01233">
    <property type="entry name" value="PH_KIFIA_KIFIB"/>
    <property type="match status" value="1"/>
</dbReference>
<dbReference type="RefSeq" id="XP_019032539.1">
    <property type="nucleotide sequence ID" value="XM_019175436.1"/>
</dbReference>
<protein>
    <submittedName>
        <fullName evidence="14">Kinesin</fullName>
    </submittedName>
</protein>
<dbReference type="PANTHER" id="PTHR47117">
    <property type="entry name" value="STAR-RELATED LIPID TRANSFER PROTEIN 9"/>
    <property type="match status" value="1"/>
</dbReference>
<evidence type="ECO:0000259" key="13">
    <source>
        <dbReference type="PROSITE" id="PS50067"/>
    </source>
</evidence>
<evidence type="ECO:0000256" key="4">
    <source>
        <dbReference type="ARBA" id="ARBA00022701"/>
    </source>
</evidence>
<dbReference type="GO" id="GO:0008574">
    <property type="term" value="F:plus-end-directed microtubule motor activity"/>
    <property type="evidence" value="ECO:0007669"/>
    <property type="project" value="UniProtKB-ARBA"/>
</dbReference>
<feature type="compositionally biased region" description="Basic and acidic residues" evidence="11">
    <location>
        <begin position="656"/>
        <end position="674"/>
    </location>
</feature>
<feature type="binding site" evidence="10">
    <location>
        <begin position="104"/>
        <end position="111"/>
    </location>
    <ligand>
        <name>ATP</name>
        <dbReference type="ChEBI" id="CHEBI:30616"/>
    </ligand>
</feature>
<dbReference type="InterPro" id="IPR022164">
    <property type="entry name" value="Kinesin-like"/>
</dbReference>
<dbReference type="InterPro" id="IPR019821">
    <property type="entry name" value="Kinesin_motor_CS"/>
</dbReference>
<comment type="similarity">
    <text evidence="10">Belongs to the TRAFAC class myosin-kinesin ATPase superfamily. Kinesin family.</text>
</comment>
<dbReference type="CDD" id="cd01365">
    <property type="entry name" value="KISc_KIF1A_KIF1B"/>
    <property type="match status" value="1"/>
</dbReference>
<dbReference type="GO" id="GO:0005524">
    <property type="term" value="F:ATP binding"/>
    <property type="evidence" value="ECO:0007669"/>
    <property type="project" value="UniProtKB-UniRule"/>
</dbReference>
<keyword evidence="9" id="KW-0206">Cytoskeleton</keyword>
<dbReference type="Proteomes" id="UP000094819">
    <property type="component" value="Unassembled WGS sequence"/>
</dbReference>
<keyword evidence="8 10" id="KW-0505">Motor protein</keyword>
<dbReference type="InterPro" id="IPR008984">
    <property type="entry name" value="SMAD_FHA_dom_sf"/>
</dbReference>
<reference evidence="14 15" key="1">
    <citation type="submission" date="2016-06" db="EMBL/GenBank/DDBJ databases">
        <title>Evolution of pathogenesis and genome organization in the Tremellales.</title>
        <authorList>
            <person name="Cuomo C."/>
            <person name="Litvintseva A."/>
            <person name="Heitman J."/>
            <person name="Chen Y."/>
            <person name="Sun S."/>
            <person name="Springer D."/>
            <person name="Dromer F."/>
            <person name="Young S."/>
            <person name="Zeng Q."/>
            <person name="Chapman S."/>
            <person name="Gujja S."/>
            <person name="Saif S."/>
            <person name="Birren B."/>
        </authorList>
    </citation>
    <scope>NUCLEOTIDE SEQUENCE [LARGE SCALE GENOMIC DNA]</scope>
    <source>
        <strain evidence="14 15">CBS 7118</strain>
    </source>
</reference>
<evidence type="ECO:0000256" key="10">
    <source>
        <dbReference type="PROSITE-ProRule" id="PRU00283"/>
    </source>
</evidence>
<dbReference type="FunFam" id="3.40.850.10:FF:000047">
    <property type="entry name" value="Kinesin family protein"/>
    <property type="match status" value="1"/>
</dbReference>
<dbReference type="SMART" id="SM00129">
    <property type="entry name" value="KISc"/>
    <property type="match status" value="1"/>
</dbReference>
<evidence type="ECO:0000313" key="14">
    <source>
        <dbReference type="EMBL" id="ODN99462.1"/>
    </source>
</evidence>
<feature type="domain" description="Kinesin motor" evidence="13">
    <location>
        <begin position="5"/>
        <end position="355"/>
    </location>
</feature>
<feature type="domain" description="PH" evidence="12">
    <location>
        <begin position="1456"/>
        <end position="1554"/>
    </location>
</feature>
<dbReference type="GO" id="GO:0005546">
    <property type="term" value="F:phosphatidylinositol-4,5-bisphosphate binding"/>
    <property type="evidence" value="ECO:0007669"/>
    <property type="project" value="UniProtKB-ARBA"/>
</dbReference>
<keyword evidence="6 10" id="KW-0067">ATP-binding</keyword>
<sequence>MSGGNIKVVVRCRPLNSREIARGAKELITMEGNQTIIQPPDVAAVSARAIGKKPMTFSFDKSYWSAGPKTDPHYASQQTLYEDLGADLLDHSFEGFNTCIFAYGQTGSGKSYSMMGYGPEKGIIPLTTSELFRRVDERTANDSNLSYTVEVSYIEIYNEKVRDLLNPKNKGNLRVREHPALGPYVEDLSRLVVENFGQMMTLMDEGNKARTVASTNMNETSSRSHAVFTLILTQKRLDAQTKMTGEKVSKISLVDLAGSERQGSTGATGTRLKEGANINKSLTTLGKVIAALAAGSTGGKRKKEDHVPYRDSVLTWLLKESLGGNSKTAMIAAISPADYEETLSTLRYADAAKKIKTHAIVNEDPNAKVIRELKEELELLRSRVSTGGGVASDEAAYDPSIPPEKQIVTYRTKEGEVRKVTKLELQDQLEASEKIMESLNLTWEQKLSKTQAIHVEREKALEEMGISIDKNMVGVHAPQRNPSLVNLNEDPLMSECLIYQIKPGKTVAGAVDDDKAHIKLSGTHILPEHCIFVNEDGVVTIEAMPDARTFVNGKRVPPKARVRLLNAFRVILGDSHVFRFNDPQAVRAERQKLRQSASVDGLSNTPGARPDSPSVKADVELMDWSAARREVADIEKLGDQDLDKLYDDILKVRTQRKRPESRADFGDFDIDRSADPSSNPWAAPGHSLTVTSNSLGTPVGQEVDVHIYDECSEASTEQPFGLSTPASPAPGYQDQKSADVKLHQDHLTRQLKLMAQEVKRVRSEAARARALETVDMEPESWGVEELRKVRRVLERWEKLRGYRMAEEILTGAVDLREANVIAKQMGKQVTYNFLVVDGSLASPASSLDDSNALVEFDDVSNSVTHYKNGPVVAVKVIDWEAKAAYTWDLPKFKQQLVRMRQVSALKQKPNYSEHFQIDGLFTDTPPPSFSFVGVAKVPLRLIASQLSYSVTVPIMCQYTMEAIGSCRVAFRCGNPDSSSTSGIDTPDPFSHISDNLLSVGSKFTFTLIVDTVKGLSSTDYASIHAQTRLSSLVGPSIASEDTFASQAVDLDKASGTHLVLKKTVSVMVTLDILRFLREEYATIGFFAKAKHGYLERLERWDINHGTAPGSHLETPTQNGVTKPAMRRCETDFVVPERHDVLATVSILELSANGDYTSAEVFDDTFQLHQGLQRRLQLRLNHASGKSFPWTKLEHASIGDVRLMTKTGAASVGKSQVDVKVSDETVEYHTDGTSTLEAEGVFDTASLACRHLDKRTPSDQHLVIKFTWLLDVSTLSEPAVFHLDLPIRILGRDARRSSIMTFFSAARAFESITRVYSVECAPPLARSANELWRLDTSEKHVKGEESLGRWKPRSLDLLDDWRKMRKAQNGLGEVAITKVVLEMHGEEMDGGKGHGGNTELLERSLMLWNKAMSERVKVDITRQGSEEEAVARKLRKLLPDLETKPVPTVKLEPNIDNVIKYGPLLLLRDSTSDRWEKLHFVLRRPYLHVHQSAGQRELQVINLTGCHVTTSPEVEMLLERRWAFTVFTSTNSYILQASSEKERKEWMSVIGTSAS</sequence>
<feature type="compositionally biased region" description="Polar residues" evidence="11">
    <location>
        <begin position="594"/>
        <end position="606"/>
    </location>
</feature>
<dbReference type="GO" id="GO:0005874">
    <property type="term" value="C:microtubule"/>
    <property type="evidence" value="ECO:0007669"/>
    <property type="project" value="UniProtKB-KW"/>
</dbReference>